<name>A0A818R6S1_9BILA</name>
<evidence type="ECO:0000256" key="1">
    <source>
        <dbReference type="ARBA" id="ARBA00022441"/>
    </source>
</evidence>
<evidence type="ECO:0000313" key="3">
    <source>
        <dbReference type="EMBL" id="CAF3652142.1"/>
    </source>
</evidence>
<dbReference type="InterPro" id="IPR015915">
    <property type="entry name" value="Kelch-typ_b-propeller"/>
</dbReference>
<dbReference type="InterPro" id="IPR006652">
    <property type="entry name" value="Kelch_1"/>
</dbReference>
<protein>
    <recommendedName>
        <fullName evidence="5">Kelch repeat protein</fullName>
    </recommendedName>
</protein>
<dbReference type="InterPro" id="IPR037293">
    <property type="entry name" value="Gal_Oxidase_central_sf"/>
</dbReference>
<reference evidence="3" key="1">
    <citation type="submission" date="2021-02" db="EMBL/GenBank/DDBJ databases">
        <authorList>
            <person name="Nowell W R."/>
        </authorList>
    </citation>
    <scope>NUCLEOTIDE SEQUENCE</scope>
</reference>
<dbReference type="Proteomes" id="UP000663869">
    <property type="component" value="Unassembled WGS sequence"/>
</dbReference>
<proteinExistence type="predicted"/>
<dbReference type="AlphaFoldDB" id="A0A818R6S1"/>
<evidence type="ECO:0000256" key="2">
    <source>
        <dbReference type="ARBA" id="ARBA00022737"/>
    </source>
</evidence>
<keyword evidence="2" id="KW-0677">Repeat</keyword>
<dbReference type="Pfam" id="PF01344">
    <property type="entry name" value="Kelch_1"/>
    <property type="match status" value="5"/>
</dbReference>
<organism evidence="3 4">
    <name type="scientific">Rotaria socialis</name>
    <dbReference type="NCBI Taxonomy" id="392032"/>
    <lineage>
        <taxon>Eukaryota</taxon>
        <taxon>Metazoa</taxon>
        <taxon>Spiralia</taxon>
        <taxon>Gnathifera</taxon>
        <taxon>Rotifera</taxon>
        <taxon>Eurotatoria</taxon>
        <taxon>Bdelloidea</taxon>
        <taxon>Philodinida</taxon>
        <taxon>Philodinidae</taxon>
        <taxon>Rotaria</taxon>
    </lineage>
</organism>
<dbReference type="Gene3D" id="2.130.10.80">
    <property type="entry name" value="Galactose oxidase/kelch, beta-propeller"/>
    <property type="match status" value="2"/>
</dbReference>
<gene>
    <name evidence="3" type="ORF">FME351_LOCUS24562</name>
</gene>
<dbReference type="PANTHER" id="PTHR46344:SF27">
    <property type="entry name" value="KELCH REPEAT SUPERFAMILY PROTEIN"/>
    <property type="match status" value="1"/>
</dbReference>
<dbReference type="SMART" id="SM00612">
    <property type="entry name" value="Kelch"/>
    <property type="match status" value="6"/>
</dbReference>
<comment type="caution">
    <text evidence="3">The sequence shown here is derived from an EMBL/GenBank/DDBJ whole genome shotgun (WGS) entry which is preliminary data.</text>
</comment>
<dbReference type="Gene3D" id="2.120.10.80">
    <property type="entry name" value="Kelch-type beta propeller"/>
    <property type="match status" value="1"/>
</dbReference>
<evidence type="ECO:0008006" key="5">
    <source>
        <dbReference type="Google" id="ProtNLM"/>
    </source>
</evidence>
<dbReference type="SUPFAM" id="SSF117281">
    <property type="entry name" value="Kelch motif"/>
    <property type="match status" value="2"/>
</dbReference>
<evidence type="ECO:0000313" key="4">
    <source>
        <dbReference type="Proteomes" id="UP000663869"/>
    </source>
</evidence>
<dbReference type="EMBL" id="CAJNYU010003219">
    <property type="protein sequence ID" value="CAF3652142.1"/>
    <property type="molecule type" value="Genomic_DNA"/>
</dbReference>
<dbReference type="PANTHER" id="PTHR46344">
    <property type="entry name" value="OS02G0202900 PROTEIN"/>
    <property type="match status" value="1"/>
</dbReference>
<sequence>MQTCQTTQVPTYSCRETNHEAVFTLSQSFHSGWNLRSLCSLPICGAVSNSNDCRSSSTPCFSYRTVTNETFCAPAILCSLLEPCDNNAYTCSSYSSVCIITSCCIQQAVCLPLSLTDFCILGNKRWSNTGNMTNIRYGHTSSVLKNGKVLVTGGYGINTSLNSTELYDPSNGIWKTSSSMRNARVWHTESVLEDGTVLITGGINYNNSYLNTAELYDPIGGTWAMTANMNNRRCLHTASILFDGNVLVCGGINIYSNRAEIYDPLLRIWTVTSNMSDAREYHTASVLLDGKVLVAGGRGVYSSTPQIYQYYSPVARLIGVDTPNNQPAPNLLNSDGTVSSLYSNGIGQNSSELYDPSTGIWTLTGSMNTGRYAHSASVLASGKVLIAGGIYNDTLLNSAELYDPSTRIWTPTGRMYYERYDHKASVLQNGKVLVTGGGFGKNLYTAELYDPRTEKWTPTGNMNSARIWHSASVLNNGRVLVAGSSNDNIIHNTAELY</sequence>
<keyword evidence="1" id="KW-0880">Kelch repeat</keyword>
<accession>A0A818R6S1</accession>